<proteinExistence type="predicted"/>
<comment type="caution">
    <text evidence="1">The sequence shown here is derived from an EMBL/GenBank/DDBJ whole genome shotgun (WGS) entry which is preliminary data.</text>
</comment>
<dbReference type="RefSeq" id="WP_209976543.1">
    <property type="nucleotide sequence ID" value="NZ_JAGGLB010000027.1"/>
</dbReference>
<protein>
    <submittedName>
        <fullName evidence="1">Uncharacterized protein</fullName>
    </submittedName>
</protein>
<dbReference type="EMBL" id="JAGGLB010000027">
    <property type="protein sequence ID" value="MBP1994713.1"/>
    <property type="molecule type" value="Genomic_DNA"/>
</dbReference>
<evidence type="ECO:0000313" key="2">
    <source>
        <dbReference type="Proteomes" id="UP001519287"/>
    </source>
</evidence>
<evidence type="ECO:0000313" key="1">
    <source>
        <dbReference type="EMBL" id="MBP1994713.1"/>
    </source>
</evidence>
<keyword evidence="2" id="KW-1185">Reference proteome</keyword>
<accession>A0ABS4J4F2</accession>
<gene>
    <name evidence="1" type="ORF">J2Z66_006352</name>
</gene>
<reference evidence="1 2" key="1">
    <citation type="submission" date="2021-03" db="EMBL/GenBank/DDBJ databases">
        <title>Genomic Encyclopedia of Type Strains, Phase IV (KMG-IV): sequencing the most valuable type-strain genomes for metagenomic binning, comparative biology and taxonomic classification.</title>
        <authorList>
            <person name="Goeker M."/>
        </authorList>
    </citation>
    <scope>NUCLEOTIDE SEQUENCE [LARGE SCALE GENOMIC DNA]</scope>
    <source>
        <strain evidence="1 2">DSM 26048</strain>
    </source>
</reference>
<name>A0ABS4J4F2_9BACL</name>
<feature type="non-terminal residue" evidence="1">
    <location>
        <position position="145"/>
    </location>
</feature>
<organism evidence="1 2">
    <name type="scientific">Paenibacillus eucommiae</name>
    <dbReference type="NCBI Taxonomy" id="1355755"/>
    <lineage>
        <taxon>Bacteria</taxon>
        <taxon>Bacillati</taxon>
        <taxon>Bacillota</taxon>
        <taxon>Bacilli</taxon>
        <taxon>Bacillales</taxon>
        <taxon>Paenibacillaceae</taxon>
        <taxon>Paenibacillus</taxon>
    </lineage>
</organism>
<sequence>MQSRSKNKLICTALALTIFILVGSVIDTPSLEKGVYASGTFSAENVAASSNAPDASANSLPMDSDPFYAEVYSDWIHKGYENASDTYRIHGADMYSQSPQQLAEPGDFQGKERVLIWKNDRDSWIEYKVKVDQAGLFQLNLQYYP</sequence>
<dbReference type="Proteomes" id="UP001519287">
    <property type="component" value="Unassembled WGS sequence"/>
</dbReference>